<feature type="compositionally biased region" description="Polar residues" evidence="8">
    <location>
        <begin position="1237"/>
        <end position="1277"/>
    </location>
</feature>
<evidence type="ECO:0000256" key="8">
    <source>
        <dbReference type="SAM" id="MobiDB-lite"/>
    </source>
</evidence>
<feature type="region of interest" description="Disordered" evidence="8">
    <location>
        <begin position="950"/>
        <end position="1003"/>
    </location>
</feature>
<feature type="region of interest" description="Disordered" evidence="8">
    <location>
        <begin position="161"/>
        <end position="809"/>
    </location>
</feature>
<feature type="compositionally biased region" description="Low complexity" evidence="8">
    <location>
        <begin position="248"/>
        <end position="260"/>
    </location>
</feature>
<name>A0A6P8SEJ2_GEOSA</name>
<dbReference type="OrthoDB" id="413699at2759"/>
<keyword evidence="4" id="KW-0677">Repeat</keyword>
<dbReference type="InterPro" id="IPR018487">
    <property type="entry name" value="Hemopexin-like_repeat"/>
</dbReference>
<gene>
    <name evidence="12" type="primary">PRG4</name>
</gene>
<dbReference type="InterPro" id="IPR036024">
    <property type="entry name" value="Somatomedin_B-like_dom_sf"/>
</dbReference>
<dbReference type="PROSITE" id="PS00524">
    <property type="entry name" value="SMB_1"/>
    <property type="match status" value="1"/>
</dbReference>
<keyword evidence="11" id="KW-1185">Reference proteome</keyword>
<feature type="compositionally biased region" description="Basic and acidic residues" evidence="8">
    <location>
        <begin position="730"/>
        <end position="739"/>
    </location>
</feature>
<dbReference type="InterPro" id="IPR051298">
    <property type="entry name" value="Heme_transport/Cell_adhesion"/>
</dbReference>
<dbReference type="PROSITE" id="PS50958">
    <property type="entry name" value="SMB_2"/>
    <property type="match status" value="2"/>
</dbReference>
<feature type="repeat" description="Hemopexin" evidence="7">
    <location>
        <begin position="1491"/>
        <end position="1538"/>
    </location>
</feature>
<evidence type="ECO:0000256" key="9">
    <source>
        <dbReference type="SAM" id="SignalP"/>
    </source>
</evidence>
<dbReference type="InterPro" id="IPR001212">
    <property type="entry name" value="Somatomedin_B_dom"/>
</dbReference>
<feature type="region of interest" description="Disordered" evidence="8">
    <location>
        <begin position="825"/>
        <end position="857"/>
    </location>
</feature>
<dbReference type="Pfam" id="PF00045">
    <property type="entry name" value="Hemopexin"/>
    <property type="match status" value="1"/>
</dbReference>
<feature type="compositionally biased region" description="Basic and acidic residues" evidence="8">
    <location>
        <begin position="700"/>
        <end position="717"/>
    </location>
</feature>
<evidence type="ECO:0000313" key="12">
    <source>
        <dbReference type="RefSeq" id="XP_033817185.1"/>
    </source>
</evidence>
<keyword evidence="3 9" id="KW-0732">Signal</keyword>
<dbReference type="SUPFAM" id="SSF50923">
    <property type="entry name" value="Hemopexin-like domain"/>
    <property type="match status" value="1"/>
</dbReference>
<evidence type="ECO:0000256" key="4">
    <source>
        <dbReference type="ARBA" id="ARBA00022737"/>
    </source>
</evidence>
<feature type="compositionally biased region" description="Low complexity" evidence="8">
    <location>
        <begin position="758"/>
        <end position="770"/>
    </location>
</feature>
<feature type="compositionally biased region" description="Basic residues" evidence="8">
    <location>
        <begin position="688"/>
        <end position="699"/>
    </location>
</feature>
<feature type="compositionally biased region" description="Polar residues" evidence="8">
    <location>
        <begin position="1155"/>
        <end position="1188"/>
    </location>
</feature>
<evidence type="ECO:0000256" key="7">
    <source>
        <dbReference type="PROSITE-ProRule" id="PRU01011"/>
    </source>
</evidence>
<feature type="compositionally biased region" description="Basic residues" evidence="8">
    <location>
        <begin position="643"/>
        <end position="657"/>
    </location>
</feature>
<feature type="compositionally biased region" description="Polar residues" evidence="8">
    <location>
        <begin position="788"/>
        <end position="801"/>
    </location>
</feature>
<comment type="subcellular location">
    <subcellularLocation>
        <location evidence="1">Secreted</location>
    </subcellularLocation>
</comment>
<dbReference type="SUPFAM" id="SSF90188">
    <property type="entry name" value="Somatomedin B domain"/>
    <property type="match status" value="2"/>
</dbReference>
<evidence type="ECO:0000256" key="2">
    <source>
        <dbReference type="ARBA" id="ARBA00022525"/>
    </source>
</evidence>
<keyword evidence="6" id="KW-0325">Glycoprotein</keyword>
<feature type="chain" id="PRO_5028358859" evidence="9">
    <location>
        <begin position="25"/>
        <end position="1704"/>
    </location>
</feature>
<dbReference type="InParanoid" id="A0A6P8SEJ2"/>
<accession>A0A6P8SEJ2</accession>
<proteinExistence type="predicted"/>
<dbReference type="GeneID" id="117368044"/>
<evidence type="ECO:0000256" key="1">
    <source>
        <dbReference type="ARBA" id="ARBA00004613"/>
    </source>
</evidence>
<feature type="compositionally biased region" description="Basic residues" evidence="8">
    <location>
        <begin position="129"/>
        <end position="139"/>
    </location>
</feature>
<evidence type="ECO:0000313" key="11">
    <source>
        <dbReference type="Proteomes" id="UP000515159"/>
    </source>
</evidence>
<dbReference type="PROSITE" id="PS00024">
    <property type="entry name" value="HEMOPEXIN"/>
    <property type="match status" value="1"/>
</dbReference>
<dbReference type="SMART" id="SM00120">
    <property type="entry name" value="HX"/>
    <property type="match status" value="2"/>
</dbReference>
<dbReference type="PANTHER" id="PTHR22917">
    <property type="entry name" value="HEMOPEXIN DOMAIN-CONTAINING PROTEIN"/>
    <property type="match status" value="1"/>
</dbReference>
<dbReference type="GO" id="GO:0005615">
    <property type="term" value="C:extracellular space"/>
    <property type="evidence" value="ECO:0007669"/>
    <property type="project" value="TreeGrafter"/>
</dbReference>
<feature type="region of interest" description="Disordered" evidence="8">
    <location>
        <begin position="115"/>
        <end position="149"/>
    </location>
</feature>
<dbReference type="PANTHER" id="PTHR22917:SF1">
    <property type="entry name" value="PROTEOGLYCAN 4"/>
    <property type="match status" value="1"/>
</dbReference>
<feature type="compositionally biased region" description="Pro residues" evidence="8">
    <location>
        <begin position="203"/>
        <end position="212"/>
    </location>
</feature>
<feature type="compositionally biased region" description="Polar residues" evidence="8">
    <location>
        <begin position="261"/>
        <end position="270"/>
    </location>
</feature>
<dbReference type="Gene3D" id="2.110.10.10">
    <property type="entry name" value="Hemopexin-like domain"/>
    <property type="match status" value="1"/>
</dbReference>
<feature type="compositionally biased region" description="Polar residues" evidence="8">
    <location>
        <begin position="718"/>
        <end position="729"/>
    </location>
</feature>
<evidence type="ECO:0000259" key="10">
    <source>
        <dbReference type="PROSITE" id="PS50958"/>
    </source>
</evidence>
<dbReference type="CDD" id="cd00094">
    <property type="entry name" value="HX"/>
    <property type="match status" value="1"/>
</dbReference>
<evidence type="ECO:0000256" key="6">
    <source>
        <dbReference type="ARBA" id="ARBA00023180"/>
    </source>
</evidence>
<dbReference type="InterPro" id="IPR000585">
    <property type="entry name" value="Hemopexin-like_dom"/>
</dbReference>
<feature type="compositionally biased region" description="Basic and acidic residues" evidence="8">
    <location>
        <begin position="658"/>
        <end position="674"/>
    </location>
</feature>
<feature type="compositionally biased region" description="Acidic residues" evidence="8">
    <location>
        <begin position="237"/>
        <end position="246"/>
    </location>
</feature>
<reference evidence="12" key="1">
    <citation type="submission" date="2025-08" db="UniProtKB">
        <authorList>
            <consortium name="RefSeq"/>
        </authorList>
    </citation>
    <scope>IDENTIFICATION</scope>
</reference>
<dbReference type="RefSeq" id="XP_033817185.1">
    <property type="nucleotide sequence ID" value="XM_033961294.1"/>
</dbReference>
<dbReference type="SMART" id="SM00201">
    <property type="entry name" value="SO"/>
    <property type="match status" value="2"/>
</dbReference>
<feature type="compositionally biased region" description="Polar residues" evidence="8">
    <location>
        <begin position="1113"/>
        <end position="1125"/>
    </location>
</feature>
<feature type="compositionally biased region" description="Low complexity" evidence="8">
    <location>
        <begin position="627"/>
        <end position="641"/>
    </location>
</feature>
<evidence type="ECO:0000256" key="3">
    <source>
        <dbReference type="ARBA" id="ARBA00022729"/>
    </source>
</evidence>
<dbReference type="Gene3D" id="4.10.410.20">
    <property type="match status" value="2"/>
</dbReference>
<sequence length="1704" mass="189612">MSWPAYSVQLLFSIFFFLPEQCSTRDPSRCQGRCGDAFSRGDNCHCDYSCLYFMECCHDYRKACTSEGSCKGRCYEDFKRGRECDCDLNCMTYGHCCPDYHLHCKAPPENQTYTLTSSTTTSPPAWRRVTTRKPPHKTSRNMIRDKIRPEDVTQVAQEHLLPSLSHDNGNKPPKQRQPWTPKKRMRKVIYEDDTSEEAFGDPSPLPTLPPSFSPGSKITTNRSPWTPRKKIKKVIYEDDTTEEPFEDPSPSATSSSSPGSKITTKRSPQTPRKKIKKVIYEDGTIEEPFEDPSPSSPGSKIATKRSPQTPKKKIKKVIYEDGTTEEPFEDPSPSSPGSKIATKRSPQTPKKKIKKVIYEDGTTEEPFEDPSPSSPGSKIATKRSPQTPKKKIKKVIYEDGTTEEPFEDPSPSSPGSKIATKRSPQTPKKKIKKVIYEDGTTEEPFEDPSPSSPGSKIATKRSPQTPKKKIKKVIYEDGTTEEPEDGLLPLVYPSVLSPPPTHGSNIPRSPPPWTPKKRIRKVIYDDDTTEEPFTDLSPTPSFSPKPPGSKITIKRSPKTPRKKRINEDGATEDPSQNPLSSQSTPLVLPLPSQSSRTPKKRSPKSPKMKPRAGIYPTDTTQDPIRGPSSTSPQSSTSSDVKVTTKRSPKTPNRKKAKKAESSEEIRETSENEFHKKSRSSSSSETSQRRSKSTLRRKSKKQEDDNLKRKKLPKENHKATTISPSLPEKSTSSKDVKPDEDGSGMDFSEDNTIPPPEPSTTESSTIGTEGIAETLLPKERFSKAPLSPQPNKFTTSFSTVTPPQDLFSEGNQTLKPLSAEVRSLGTSANWKTSQEVSSTLNPTTKQLSTSEKISSKSPTLAERFNIGRITTEPQVTKERVDISLNSTARSTTSLLKRDVHTTSMPKVSTLNDVTSNTSIDRVQESTTIPLHSSSGPTSEILFSSAKGTTGLASTTNIKDSSTESQTSPYSFASSEGSQATSVLNSMSSRSQRMISTENIEEPTSTTLISSWSQLDKDISTQKSTKEPKSLQTTVMSQQTSTFFTNNTEISTYVTNIPKKTNDPLDKGYNKNSSTSLSSDYVITSGITSTFTGSATSFAFTDITKGASRIKEKNTISSAFPQSTSNPTAPPGLADLKENTTETSLSTRESTRHFALPSTTSVTKQEASTDGTTGTKYVSKDPNSGDISTPVTILTPTTGQEESSWLGNQNRTTIQEFYRTFNPTKPKEYKNATMRSALPETTTSLTTRPQQNRTTTSAPKLSSIHTTFNSITTDGNSTQRKSDSSHTTKSNPKDRPRNNSLVTSKSVDKGYLEETYTTHPAPVNNTRMPTVKGERTTSKGKRHQKKTATEPAEPMNQRTNSVLNPMKTTVSISTQNSFMLPEESTTMPSLQLIKDRRTTYQTPQTYFTPVSTIRSKTRLPKQTDSTPLRQNKTAKVPLPKDEKNLCKGTPADGMTVLQNGSLVVFRDHYFWNLNPFGIVTENPRRISDVWGVPSPIDTVFTRCNCDGKTFFFKGSHYWRFTNDIMDAGYPKQIVKGFGGLKEKVTAVLSVAAYKTRPESVYFFRSGLVQKYTYRQEPARKCSGGNHPIIQYPVYTYSNQPRKRQFEHKIVQYTRKARHLYADGSNNNGARTGILHEEIPIRSYWRGFPNSIVSAVSLPNPQKPDGYDYFVFSKEQYYNVNMSSRIAMKASPKKQQRTTKDWYKCTD</sequence>
<feature type="compositionally biased region" description="Polar residues" evidence="8">
    <location>
        <begin position="573"/>
        <end position="585"/>
    </location>
</feature>
<feature type="compositionally biased region" description="Basic and acidic residues" evidence="8">
    <location>
        <begin position="1278"/>
        <end position="1295"/>
    </location>
</feature>
<dbReference type="PROSITE" id="PS51642">
    <property type="entry name" value="HEMOPEXIN_2"/>
    <property type="match status" value="1"/>
</dbReference>
<feature type="region of interest" description="Disordered" evidence="8">
    <location>
        <begin position="1113"/>
        <end position="1188"/>
    </location>
</feature>
<feature type="compositionally biased region" description="Polar residues" evidence="8">
    <location>
        <begin position="1313"/>
        <end position="1326"/>
    </location>
</feature>
<feature type="domain" description="SMB" evidence="10">
    <location>
        <begin position="26"/>
        <end position="69"/>
    </location>
</feature>
<feature type="signal peptide" evidence="9">
    <location>
        <begin position="1"/>
        <end position="24"/>
    </location>
</feature>
<evidence type="ECO:0000256" key="5">
    <source>
        <dbReference type="ARBA" id="ARBA00023157"/>
    </source>
</evidence>
<keyword evidence="2" id="KW-0964">Secreted</keyword>
<feature type="compositionally biased region" description="Basic residues" evidence="8">
    <location>
        <begin position="597"/>
        <end position="610"/>
    </location>
</feature>
<dbReference type="KEGG" id="gsh:117368044"/>
<feature type="domain" description="SMB" evidence="10">
    <location>
        <begin position="70"/>
        <end position="109"/>
    </location>
</feature>
<feature type="compositionally biased region" description="Basic residues" evidence="8">
    <location>
        <begin position="552"/>
        <end position="564"/>
    </location>
</feature>
<protein>
    <submittedName>
        <fullName evidence="12">Proteoglycan 4 isoform X1</fullName>
    </submittedName>
</protein>
<keyword evidence="5" id="KW-1015">Disulfide bond</keyword>
<dbReference type="InterPro" id="IPR036375">
    <property type="entry name" value="Hemopexin-like_dom_sf"/>
</dbReference>
<dbReference type="Proteomes" id="UP000515159">
    <property type="component" value="Chromosome 10"/>
</dbReference>
<dbReference type="Pfam" id="PF01033">
    <property type="entry name" value="Somatomedin_B"/>
    <property type="match status" value="2"/>
</dbReference>
<dbReference type="InterPro" id="IPR018486">
    <property type="entry name" value="Hemopexin_CS"/>
</dbReference>
<feature type="region of interest" description="Disordered" evidence="8">
    <location>
        <begin position="1222"/>
        <end position="1357"/>
    </location>
</feature>
<dbReference type="CTD" id="10216"/>
<organism evidence="11 12">
    <name type="scientific">Geotrypetes seraphini</name>
    <name type="common">Gaboon caecilian</name>
    <name type="synonym">Caecilia seraphini</name>
    <dbReference type="NCBI Taxonomy" id="260995"/>
    <lineage>
        <taxon>Eukaryota</taxon>
        <taxon>Metazoa</taxon>
        <taxon>Chordata</taxon>
        <taxon>Craniata</taxon>
        <taxon>Vertebrata</taxon>
        <taxon>Euteleostomi</taxon>
        <taxon>Amphibia</taxon>
        <taxon>Gymnophiona</taxon>
        <taxon>Geotrypetes</taxon>
    </lineage>
</organism>